<dbReference type="Gene3D" id="1.10.630.10">
    <property type="entry name" value="Cytochrome P450"/>
    <property type="match status" value="1"/>
</dbReference>
<dbReference type="Proteomes" id="UP000308730">
    <property type="component" value="Unassembled WGS sequence"/>
</dbReference>
<dbReference type="CDD" id="cd11041">
    <property type="entry name" value="CYP503A1-like"/>
    <property type="match status" value="1"/>
</dbReference>
<evidence type="ECO:0000313" key="8">
    <source>
        <dbReference type="EMBL" id="THH28881.1"/>
    </source>
</evidence>
<keyword evidence="9" id="KW-1185">Reference proteome</keyword>
<dbReference type="EMBL" id="SGPM01000152">
    <property type="protein sequence ID" value="THH28881.1"/>
    <property type="molecule type" value="Genomic_DNA"/>
</dbReference>
<dbReference type="GO" id="GO:0016705">
    <property type="term" value="F:oxidoreductase activity, acting on paired donors, with incorporation or reduction of molecular oxygen"/>
    <property type="evidence" value="ECO:0007669"/>
    <property type="project" value="InterPro"/>
</dbReference>
<name>A0A4S4MUM5_9APHY</name>
<keyword evidence="4 7" id="KW-0560">Oxidoreductase</keyword>
<evidence type="ECO:0000256" key="1">
    <source>
        <dbReference type="ARBA" id="ARBA00001971"/>
    </source>
</evidence>
<dbReference type="GO" id="GO:0020037">
    <property type="term" value="F:heme binding"/>
    <property type="evidence" value="ECO:0007669"/>
    <property type="project" value="InterPro"/>
</dbReference>
<evidence type="ECO:0000256" key="7">
    <source>
        <dbReference type="RuleBase" id="RU000461"/>
    </source>
</evidence>
<dbReference type="AlphaFoldDB" id="A0A4S4MUM5"/>
<protein>
    <recommendedName>
        <fullName evidence="10">Cytochrome P450</fullName>
    </recommendedName>
</protein>
<evidence type="ECO:0008006" key="10">
    <source>
        <dbReference type="Google" id="ProtNLM"/>
    </source>
</evidence>
<feature type="binding site" description="axial binding residue" evidence="6">
    <location>
        <position position="324"/>
    </location>
    <ligand>
        <name>heme</name>
        <dbReference type="ChEBI" id="CHEBI:30413"/>
    </ligand>
    <ligandPart>
        <name>Fe</name>
        <dbReference type="ChEBI" id="CHEBI:18248"/>
    </ligandPart>
</feature>
<dbReference type="PRINTS" id="PR00465">
    <property type="entry name" value="EP450IV"/>
</dbReference>
<evidence type="ECO:0000256" key="5">
    <source>
        <dbReference type="ARBA" id="ARBA00023004"/>
    </source>
</evidence>
<gene>
    <name evidence="8" type="ORF">EUX98_g5295</name>
</gene>
<comment type="cofactor">
    <cofactor evidence="1 6">
        <name>heme</name>
        <dbReference type="ChEBI" id="CHEBI:30413"/>
    </cofactor>
</comment>
<dbReference type="InterPro" id="IPR017972">
    <property type="entry name" value="Cyt_P450_CS"/>
</dbReference>
<keyword evidence="7" id="KW-0503">Monooxygenase</keyword>
<comment type="caution">
    <text evidence="8">The sequence shown here is derived from an EMBL/GenBank/DDBJ whole genome shotgun (WGS) entry which is preliminary data.</text>
</comment>
<keyword evidence="5 6" id="KW-0408">Iron</keyword>
<evidence type="ECO:0000256" key="6">
    <source>
        <dbReference type="PIRSR" id="PIRSR602403-1"/>
    </source>
</evidence>
<keyword evidence="3 6" id="KW-0479">Metal-binding</keyword>
<dbReference type="GO" id="GO:0004497">
    <property type="term" value="F:monooxygenase activity"/>
    <property type="evidence" value="ECO:0007669"/>
    <property type="project" value="UniProtKB-KW"/>
</dbReference>
<reference evidence="8 9" key="1">
    <citation type="submission" date="2019-02" db="EMBL/GenBank/DDBJ databases">
        <title>Genome sequencing of the rare red list fungi Antrodiella citrinella (Flaviporus citrinellus).</title>
        <authorList>
            <person name="Buettner E."/>
            <person name="Kellner H."/>
        </authorList>
    </citation>
    <scope>NUCLEOTIDE SEQUENCE [LARGE SCALE GENOMIC DNA]</scope>
    <source>
        <strain evidence="8 9">DSM 108506</strain>
    </source>
</reference>
<organism evidence="8 9">
    <name type="scientific">Antrodiella citrinella</name>
    <dbReference type="NCBI Taxonomy" id="2447956"/>
    <lineage>
        <taxon>Eukaryota</taxon>
        <taxon>Fungi</taxon>
        <taxon>Dikarya</taxon>
        <taxon>Basidiomycota</taxon>
        <taxon>Agaricomycotina</taxon>
        <taxon>Agaricomycetes</taxon>
        <taxon>Polyporales</taxon>
        <taxon>Steccherinaceae</taxon>
        <taxon>Antrodiella</taxon>
    </lineage>
</organism>
<evidence type="ECO:0000256" key="2">
    <source>
        <dbReference type="ARBA" id="ARBA00010617"/>
    </source>
</evidence>
<accession>A0A4S4MUM5</accession>
<dbReference type="PANTHER" id="PTHR46206">
    <property type="entry name" value="CYTOCHROME P450"/>
    <property type="match status" value="1"/>
</dbReference>
<comment type="similarity">
    <text evidence="2 7">Belongs to the cytochrome P450 family.</text>
</comment>
<keyword evidence="6 7" id="KW-0349">Heme</keyword>
<dbReference type="GO" id="GO:0005506">
    <property type="term" value="F:iron ion binding"/>
    <property type="evidence" value="ECO:0007669"/>
    <property type="project" value="InterPro"/>
</dbReference>
<dbReference type="OrthoDB" id="1844152at2759"/>
<dbReference type="PROSITE" id="PS00086">
    <property type="entry name" value="CYTOCHROME_P450"/>
    <property type="match status" value="1"/>
</dbReference>
<dbReference type="InterPro" id="IPR001128">
    <property type="entry name" value="Cyt_P450"/>
</dbReference>
<sequence>MLKFVTAIFIRWNSSHTFPSIQYAHTKGIFKVALPDQWLVVVAGPQHLEDLKRMSEDQISNYGGLDELLAGTHQFGAEFVANPYHLPLIQAHLNRNLSDFHPVLKDEMWAAFRDCIGSPDDYTLNVSRGRLIINLFPSILKPIVAKLVNKVPSLIMQMKEVVGPTIEQRREQAEQALRSKDEWENKPSVTQALYHLAADPSLAVPLREELEAVLAEEHGDLTSKTAVSKLKKMDSFLKESQRLNGPNATSIWRKTLQPITFSSGITVPADTYLCATALGTHLDEHNYKDATEFNPWRSVDEGAARGFASTTTDYIAFGQGRHRCPGRHFAAYVMKLMMAYIVLHYDVELDPAERGVRPASKWISNTIIPNTTANVLLRGRKAIADIDL</sequence>
<evidence type="ECO:0000256" key="3">
    <source>
        <dbReference type="ARBA" id="ARBA00022723"/>
    </source>
</evidence>
<evidence type="ECO:0000256" key="4">
    <source>
        <dbReference type="ARBA" id="ARBA00023002"/>
    </source>
</evidence>
<dbReference type="InterPro" id="IPR036396">
    <property type="entry name" value="Cyt_P450_sf"/>
</dbReference>
<dbReference type="SUPFAM" id="SSF48264">
    <property type="entry name" value="Cytochrome P450"/>
    <property type="match status" value="1"/>
</dbReference>
<dbReference type="GO" id="GO:0016020">
    <property type="term" value="C:membrane"/>
    <property type="evidence" value="ECO:0007669"/>
    <property type="project" value="UniProtKB-SubCell"/>
</dbReference>
<dbReference type="InterPro" id="IPR002403">
    <property type="entry name" value="Cyt_P450_E_grp-IV"/>
</dbReference>
<evidence type="ECO:0000313" key="9">
    <source>
        <dbReference type="Proteomes" id="UP000308730"/>
    </source>
</evidence>
<proteinExistence type="inferred from homology"/>
<dbReference type="Pfam" id="PF00067">
    <property type="entry name" value="p450"/>
    <property type="match status" value="1"/>
</dbReference>